<keyword evidence="9" id="KW-0119">Carbohydrate metabolism</keyword>
<dbReference type="Pfam" id="PF00686">
    <property type="entry name" value="CBM_20"/>
    <property type="match status" value="1"/>
</dbReference>
<proteinExistence type="inferred from homology"/>
<evidence type="ECO:0000256" key="8">
    <source>
        <dbReference type="ARBA" id="ARBA00022679"/>
    </source>
</evidence>
<evidence type="ECO:0000256" key="11">
    <source>
        <dbReference type="ARBA" id="ARBA00031501"/>
    </source>
</evidence>
<reference evidence="14" key="1">
    <citation type="submission" date="2021-03" db="EMBL/GenBank/DDBJ databases">
        <title>Assistant Professor.</title>
        <authorList>
            <person name="Huq M.A."/>
        </authorList>
    </citation>
    <scope>NUCLEOTIDE SEQUENCE [LARGE SCALE GENOMIC DNA]</scope>
    <source>
        <strain evidence="14">MAH-28</strain>
    </source>
</reference>
<dbReference type="EMBL" id="JAGHKP010000005">
    <property type="protein sequence ID" value="MBO9155259.1"/>
    <property type="molecule type" value="Genomic_DNA"/>
</dbReference>
<dbReference type="RefSeq" id="WP_209148488.1">
    <property type="nucleotide sequence ID" value="NZ_JAGHKP010000005.1"/>
</dbReference>
<evidence type="ECO:0000256" key="3">
    <source>
        <dbReference type="ARBA" id="ARBA00005684"/>
    </source>
</evidence>
<evidence type="ECO:0000256" key="5">
    <source>
        <dbReference type="ARBA" id="ARBA00020295"/>
    </source>
</evidence>
<keyword evidence="8 13" id="KW-0808">Transferase</keyword>
<dbReference type="Proteomes" id="UP000679126">
    <property type="component" value="Unassembled WGS sequence"/>
</dbReference>
<feature type="domain" description="CBM20" evidence="12">
    <location>
        <begin position="108"/>
        <end position="212"/>
    </location>
</feature>
<dbReference type="GO" id="GO:0004134">
    <property type="term" value="F:4-alpha-glucanotransferase activity"/>
    <property type="evidence" value="ECO:0007669"/>
    <property type="project" value="UniProtKB-EC"/>
</dbReference>
<evidence type="ECO:0000256" key="7">
    <source>
        <dbReference type="ARBA" id="ARBA00022676"/>
    </source>
</evidence>
<comment type="caution">
    <text evidence="13">The sequence shown here is derived from an EMBL/GenBank/DDBJ whole genome shotgun (WGS) entry which is preliminary data.</text>
</comment>
<dbReference type="Gene3D" id="2.60.40.10">
    <property type="entry name" value="Immunoglobulins"/>
    <property type="match status" value="1"/>
</dbReference>
<dbReference type="InterPro" id="IPR013784">
    <property type="entry name" value="Carb-bd-like_fold"/>
</dbReference>
<evidence type="ECO:0000256" key="2">
    <source>
        <dbReference type="ARBA" id="ARBA00004496"/>
    </source>
</evidence>
<dbReference type="Pfam" id="PF02446">
    <property type="entry name" value="Glyco_hydro_77"/>
    <property type="match status" value="2"/>
</dbReference>
<dbReference type="PANTHER" id="PTHR32518">
    <property type="match status" value="1"/>
</dbReference>
<dbReference type="EC" id="2.4.1.25" evidence="4"/>
<gene>
    <name evidence="13" type="ORF">J7I43_23735</name>
</gene>
<keyword evidence="14" id="KW-1185">Reference proteome</keyword>
<evidence type="ECO:0000256" key="4">
    <source>
        <dbReference type="ARBA" id="ARBA00012560"/>
    </source>
</evidence>
<name>A0ABS3YMG0_9BACT</name>
<evidence type="ECO:0000256" key="9">
    <source>
        <dbReference type="ARBA" id="ARBA00023277"/>
    </source>
</evidence>
<comment type="similarity">
    <text evidence="3">Belongs to the disproportionating enzyme family.</text>
</comment>
<sequence length="787" mass="89866">MTLRFFVRYSTSWGQQLSLALHNGRVLPMDWHDADHWTAELEWNEPELHYRYIFTQGWELKEQADRVLVFREGETELTLRDEWRQPGRLADNLLKAPFRDVYFHHPPQGVPRGGSHYFQVSVPLLESGREVALTGNIPSLGDWNTALAVKMQAREDGRFAVNVNIPPGMDVAYKYLLDGAEFETGENRSFHSSAACVIDDGFARFNHQPWKGAGVAVPVFSLRSEKGLGCGEFADLKLLADWASATGQRLVQLLPVNDTMTDNSWKDSYPYAAISAFALHPMYIHLPALGASEGYTAVQERLNALQDMDYETTILFKINALQTFYQNFRGDAAFDGWVKKNLYWLEPYAAFCCKRDGSSDVVFYQYVQYCLHLQLSEAVSYAHSQGVAIKGDLPVGMALHSADVSYMPELFDATVQAGAPPDEFAQRGQNWGFPAYNWPIMEVTGYGWWRQRLQHMAQYFSAFRIDHVLGFFRLWQIPRHTKEGILGYFHPAKAFTEQEIIDWGIPFEHARYCEPYITDDVLYRIFSADAVTVKSVYLEPSGDGRYRLQEAYRRQCDIHEEDPGIRQGLYDLITNVIFLEPSPGEFHPRFGLQETESFLALDAAVQESLLQLSLHFFYHRHDELWEKEALRKLPVLQSATDMLVCGEDLGMVPHCVPGVLQRLGILSLEVLPMPKQSGQTPAGAPYLSVVTPSTHDMATVREYAPGREEEVLRLHLEAPAMWCIMQLQDWFSLDGALCGRPPEEERINVPAVSPWYWRYRMPVTLETLCQTAPLNEKIRSMLRESGR</sequence>
<dbReference type="Gene3D" id="3.20.20.80">
    <property type="entry name" value="Glycosidases"/>
    <property type="match status" value="3"/>
</dbReference>
<evidence type="ECO:0000256" key="1">
    <source>
        <dbReference type="ARBA" id="ARBA00000439"/>
    </source>
</evidence>
<comment type="subcellular location">
    <subcellularLocation>
        <location evidence="2">Cytoplasm</location>
    </subcellularLocation>
</comment>
<dbReference type="SMART" id="SM01065">
    <property type="entry name" value="CBM_2"/>
    <property type="match status" value="1"/>
</dbReference>
<comment type="catalytic activity">
    <reaction evidence="1">
        <text>Transfers a segment of a (1-&gt;4)-alpha-D-glucan to a new position in an acceptor, which may be glucose or a (1-&gt;4)-alpha-D-glucan.</text>
        <dbReference type="EC" id="2.4.1.25"/>
    </reaction>
</comment>
<dbReference type="SUPFAM" id="SSF49452">
    <property type="entry name" value="Starch-binding domain-like"/>
    <property type="match status" value="1"/>
</dbReference>
<dbReference type="SUPFAM" id="SSF51445">
    <property type="entry name" value="(Trans)glycosidases"/>
    <property type="match status" value="1"/>
</dbReference>
<dbReference type="InterPro" id="IPR017853">
    <property type="entry name" value="GH"/>
</dbReference>
<evidence type="ECO:0000256" key="10">
    <source>
        <dbReference type="ARBA" id="ARBA00031423"/>
    </source>
</evidence>
<dbReference type="InterPro" id="IPR013783">
    <property type="entry name" value="Ig-like_fold"/>
</dbReference>
<evidence type="ECO:0000313" key="13">
    <source>
        <dbReference type="EMBL" id="MBO9155259.1"/>
    </source>
</evidence>
<keyword evidence="7 13" id="KW-0328">Glycosyltransferase</keyword>
<dbReference type="InterPro" id="IPR003385">
    <property type="entry name" value="Glyco_hydro_77"/>
</dbReference>
<evidence type="ECO:0000259" key="12">
    <source>
        <dbReference type="PROSITE" id="PS51166"/>
    </source>
</evidence>
<dbReference type="PANTHER" id="PTHR32518:SF3">
    <property type="entry name" value="4-ALPHA-GLUCANOTRANSFERASE"/>
    <property type="match status" value="1"/>
</dbReference>
<accession>A0ABS3YMG0</accession>
<evidence type="ECO:0000256" key="6">
    <source>
        <dbReference type="ARBA" id="ARBA00022490"/>
    </source>
</evidence>
<dbReference type="InterPro" id="IPR002044">
    <property type="entry name" value="CBM20"/>
</dbReference>
<organism evidence="13 14">
    <name type="scientific">Chitinophaga chungangae</name>
    <dbReference type="NCBI Taxonomy" id="2821488"/>
    <lineage>
        <taxon>Bacteria</taxon>
        <taxon>Pseudomonadati</taxon>
        <taxon>Bacteroidota</taxon>
        <taxon>Chitinophagia</taxon>
        <taxon>Chitinophagales</taxon>
        <taxon>Chitinophagaceae</taxon>
        <taxon>Chitinophaga</taxon>
    </lineage>
</organism>
<dbReference type="PROSITE" id="PS51166">
    <property type="entry name" value="CBM20"/>
    <property type="match status" value="1"/>
</dbReference>
<keyword evidence="6" id="KW-0963">Cytoplasm</keyword>
<protein>
    <recommendedName>
        <fullName evidence="5">4-alpha-glucanotransferase</fullName>
        <ecNumber evidence="4">2.4.1.25</ecNumber>
    </recommendedName>
    <alternativeName>
        <fullName evidence="10">Amylomaltase</fullName>
    </alternativeName>
    <alternativeName>
        <fullName evidence="11">Disproportionating enzyme</fullName>
    </alternativeName>
</protein>
<evidence type="ECO:0000313" key="14">
    <source>
        <dbReference type="Proteomes" id="UP000679126"/>
    </source>
</evidence>